<comment type="caution">
    <text evidence="1">The sequence shown here is derived from an EMBL/GenBank/DDBJ whole genome shotgun (WGS) entry which is preliminary data.</text>
</comment>
<reference evidence="1" key="1">
    <citation type="submission" date="2023-03" db="EMBL/GenBank/DDBJ databases">
        <title>Massive genome expansion in bonnet fungi (Mycena s.s.) driven by repeated elements and novel gene families across ecological guilds.</title>
        <authorList>
            <consortium name="Lawrence Berkeley National Laboratory"/>
            <person name="Harder C.B."/>
            <person name="Miyauchi S."/>
            <person name="Viragh M."/>
            <person name="Kuo A."/>
            <person name="Thoen E."/>
            <person name="Andreopoulos B."/>
            <person name="Lu D."/>
            <person name="Skrede I."/>
            <person name="Drula E."/>
            <person name="Henrissat B."/>
            <person name="Morin E."/>
            <person name="Kohler A."/>
            <person name="Barry K."/>
            <person name="LaButti K."/>
            <person name="Morin E."/>
            <person name="Salamov A."/>
            <person name="Lipzen A."/>
            <person name="Mereny Z."/>
            <person name="Hegedus B."/>
            <person name="Baldrian P."/>
            <person name="Stursova M."/>
            <person name="Weitz H."/>
            <person name="Taylor A."/>
            <person name="Grigoriev I.V."/>
            <person name="Nagy L.G."/>
            <person name="Martin F."/>
            <person name="Kauserud H."/>
        </authorList>
    </citation>
    <scope>NUCLEOTIDE SEQUENCE</scope>
    <source>
        <strain evidence="1">CBHHK002</strain>
    </source>
</reference>
<dbReference type="AlphaFoldDB" id="A0AAD6Z995"/>
<dbReference type="PANTHER" id="PTHR35569">
    <property type="entry name" value="CYANAMIDE HYDRATASE DDI2-RELATED"/>
    <property type="match status" value="1"/>
</dbReference>
<evidence type="ECO:0008006" key="3">
    <source>
        <dbReference type="Google" id="ProtNLM"/>
    </source>
</evidence>
<keyword evidence="2" id="KW-1185">Reference proteome</keyword>
<sequence length="225" mass="25503">MSSALRTHNKAQARHSTKVTCFMLNFSTFKEFDIHYIGFEELSLRLYHTTLLHDLGRLNSTDSEVLNPPAHAMTFELHGGCMAYEQLHITAPDFDADQVSDIVQSIVLHTLQWSSGDSSATQVFMSVSALFNIEGHNGTGIVGLDFNRLWHPKTMEEIEKAYPWGDFYHQALAAVDREFAQKPNCLVSHFPGGLDWFTNEFRVGPIVLRHLNQLEGLDRGLRRAQ</sequence>
<gene>
    <name evidence="1" type="ORF">DFH08DRAFT_821684</name>
</gene>
<name>A0AAD6Z995_9AGAR</name>
<accession>A0AAD6Z995</accession>
<organism evidence="1 2">
    <name type="scientific">Mycena albidolilacea</name>
    <dbReference type="NCBI Taxonomy" id="1033008"/>
    <lineage>
        <taxon>Eukaryota</taxon>
        <taxon>Fungi</taxon>
        <taxon>Dikarya</taxon>
        <taxon>Basidiomycota</taxon>
        <taxon>Agaricomycotina</taxon>
        <taxon>Agaricomycetes</taxon>
        <taxon>Agaricomycetidae</taxon>
        <taxon>Agaricales</taxon>
        <taxon>Marasmiineae</taxon>
        <taxon>Mycenaceae</taxon>
        <taxon>Mycena</taxon>
    </lineage>
</organism>
<evidence type="ECO:0000313" key="1">
    <source>
        <dbReference type="EMBL" id="KAJ7312837.1"/>
    </source>
</evidence>
<dbReference type="Proteomes" id="UP001218218">
    <property type="component" value="Unassembled WGS sequence"/>
</dbReference>
<dbReference type="EMBL" id="JARIHO010000069">
    <property type="protein sequence ID" value="KAJ7312837.1"/>
    <property type="molecule type" value="Genomic_DNA"/>
</dbReference>
<proteinExistence type="predicted"/>
<protein>
    <recommendedName>
        <fullName evidence="3">HD domain-containing protein</fullName>
    </recommendedName>
</protein>
<dbReference type="PANTHER" id="PTHR35569:SF1">
    <property type="entry name" value="CYANAMIDE HYDRATASE DDI2-RELATED"/>
    <property type="match status" value="1"/>
</dbReference>
<evidence type="ECO:0000313" key="2">
    <source>
        <dbReference type="Proteomes" id="UP001218218"/>
    </source>
</evidence>